<proteinExistence type="predicted"/>
<keyword evidence="2" id="KW-1185">Reference proteome</keyword>
<reference evidence="1" key="1">
    <citation type="submission" date="2023-07" db="EMBL/GenBank/DDBJ databases">
        <title>draft genome sequence of fig (Ficus carica).</title>
        <authorList>
            <person name="Takahashi T."/>
            <person name="Nishimura K."/>
        </authorList>
    </citation>
    <scope>NUCLEOTIDE SEQUENCE</scope>
</reference>
<gene>
    <name evidence="1" type="ORF">TIFTF001_005448</name>
</gene>
<protein>
    <submittedName>
        <fullName evidence="1">Uncharacterized protein</fullName>
    </submittedName>
</protein>
<organism evidence="1 2">
    <name type="scientific">Ficus carica</name>
    <name type="common">Common fig</name>
    <dbReference type="NCBI Taxonomy" id="3494"/>
    <lineage>
        <taxon>Eukaryota</taxon>
        <taxon>Viridiplantae</taxon>
        <taxon>Streptophyta</taxon>
        <taxon>Embryophyta</taxon>
        <taxon>Tracheophyta</taxon>
        <taxon>Spermatophyta</taxon>
        <taxon>Magnoliopsida</taxon>
        <taxon>eudicotyledons</taxon>
        <taxon>Gunneridae</taxon>
        <taxon>Pentapetalae</taxon>
        <taxon>rosids</taxon>
        <taxon>fabids</taxon>
        <taxon>Rosales</taxon>
        <taxon>Moraceae</taxon>
        <taxon>Ficeae</taxon>
        <taxon>Ficus</taxon>
    </lineage>
</organism>
<accession>A0AA88A7U4</accession>
<dbReference type="Proteomes" id="UP001187192">
    <property type="component" value="Unassembled WGS sequence"/>
</dbReference>
<dbReference type="AlphaFoldDB" id="A0AA88A7U4"/>
<dbReference type="EMBL" id="BTGU01000005">
    <property type="protein sequence ID" value="GMN35691.1"/>
    <property type="molecule type" value="Genomic_DNA"/>
</dbReference>
<name>A0AA88A7U4_FICCA</name>
<evidence type="ECO:0000313" key="1">
    <source>
        <dbReference type="EMBL" id="GMN35691.1"/>
    </source>
</evidence>
<evidence type="ECO:0000313" key="2">
    <source>
        <dbReference type="Proteomes" id="UP001187192"/>
    </source>
</evidence>
<sequence>MCSNYFALRPRHCLRASRSRPLEAKTLLEVSGPRPRPGVLGTRVGDLEVEKTTYDKVENEDQRWRRRGTDWC</sequence>
<comment type="caution">
    <text evidence="1">The sequence shown here is derived from an EMBL/GenBank/DDBJ whole genome shotgun (WGS) entry which is preliminary data.</text>
</comment>